<comment type="similarity">
    <text evidence="1">Belongs to the thioesterase family.</text>
</comment>
<evidence type="ECO:0000259" key="2">
    <source>
        <dbReference type="Pfam" id="PF00975"/>
    </source>
</evidence>
<comment type="caution">
    <text evidence="3">The sequence shown here is derived from an EMBL/GenBank/DDBJ whole genome shotgun (WGS) entry which is preliminary data.</text>
</comment>
<accession>A0A8J3JMG0</accession>
<evidence type="ECO:0000313" key="3">
    <source>
        <dbReference type="EMBL" id="GIF87681.1"/>
    </source>
</evidence>
<evidence type="ECO:0000313" key="4">
    <source>
        <dbReference type="Proteomes" id="UP000619293"/>
    </source>
</evidence>
<dbReference type="RefSeq" id="WP_191839505.1">
    <property type="nucleotide sequence ID" value="NZ_BAAALB010000007.1"/>
</dbReference>
<reference evidence="3 4" key="1">
    <citation type="submission" date="2021-01" db="EMBL/GenBank/DDBJ databases">
        <title>Whole genome shotgun sequence of Catellatospora chokoriensis NBRC 107358.</title>
        <authorList>
            <person name="Komaki H."/>
            <person name="Tamura T."/>
        </authorList>
    </citation>
    <scope>NUCLEOTIDE SEQUENCE [LARGE SCALE GENOMIC DNA]</scope>
    <source>
        <strain evidence="3 4">NBRC 107358</strain>
    </source>
</reference>
<dbReference type="EMBL" id="BONG01000005">
    <property type="protein sequence ID" value="GIF87681.1"/>
    <property type="molecule type" value="Genomic_DNA"/>
</dbReference>
<dbReference type="InterPro" id="IPR012223">
    <property type="entry name" value="TEII"/>
</dbReference>
<dbReference type="PANTHER" id="PTHR11487:SF0">
    <property type="entry name" value="S-ACYL FATTY ACID SYNTHASE THIOESTERASE, MEDIUM CHAIN"/>
    <property type="match status" value="1"/>
</dbReference>
<feature type="domain" description="Thioesterase" evidence="2">
    <location>
        <begin position="24"/>
        <end position="247"/>
    </location>
</feature>
<dbReference type="Proteomes" id="UP000619293">
    <property type="component" value="Unassembled WGS sequence"/>
</dbReference>
<dbReference type="InterPro" id="IPR001031">
    <property type="entry name" value="Thioesterase"/>
</dbReference>
<dbReference type="Gene3D" id="3.40.50.1820">
    <property type="entry name" value="alpha/beta hydrolase"/>
    <property type="match status" value="1"/>
</dbReference>
<sequence length="254" mass="27514">MTINHTVAPWFVPLVDDPDRPVRVFGMPQAGAGCATFADCAARLSSDVALYGLNLPGRQARFGEPARTDLGLLATDLANDLRGYLDRPYVLVGYCSGAALAYLVAREVHAAGLPLPRALVAISFPGPQFTAMDQDVHVLPSGEFWQKITDSGGFPPQLAAQPEFRDIFEPALRADYELFAGFRYEESARMPLDISVIIGRHDPALQNPIDLVGWSAQTSGTCSVHIVESDHWLLDGAPNIVARIVEDACRIATN</sequence>
<dbReference type="SUPFAM" id="SSF53474">
    <property type="entry name" value="alpha/beta-Hydrolases"/>
    <property type="match status" value="1"/>
</dbReference>
<dbReference type="PANTHER" id="PTHR11487">
    <property type="entry name" value="THIOESTERASE"/>
    <property type="match status" value="1"/>
</dbReference>
<name>A0A8J3JMG0_9ACTN</name>
<organism evidence="3 4">
    <name type="scientific">Catellatospora chokoriensis</name>
    <dbReference type="NCBI Taxonomy" id="310353"/>
    <lineage>
        <taxon>Bacteria</taxon>
        <taxon>Bacillati</taxon>
        <taxon>Actinomycetota</taxon>
        <taxon>Actinomycetes</taxon>
        <taxon>Micromonosporales</taxon>
        <taxon>Micromonosporaceae</taxon>
        <taxon>Catellatospora</taxon>
    </lineage>
</organism>
<evidence type="ECO:0000256" key="1">
    <source>
        <dbReference type="ARBA" id="ARBA00007169"/>
    </source>
</evidence>
<dbReference type="Pfam" id="PF00975">
    <property type="entry name" value="Thioesterase"/>
    <property type="match status" value="1"/>
</dbReference>
<dbReference type="InterPro" id="IPR029058">
    <property type="entry name" value="AB_hydrolase_fold"/>
</dbReference>
<keyword evidence="4" id="KW-1185">Reference proteome</keyword>
<protein>
    <submittedName>
        <fullName evidence="3">Thioesterase</fullName>
    </submittedName>
</protein>
<dbReference type="AlphaFoldDB" id="A0A8J3JMG0"/>
<dbReference type="GO" id="GO:0008610">
    <property type="term" value="P:lipid biosynthetic process"/>
    <property type="evidence" value="ECO:0007669"/>
    <property type="project" value="TreeGrafter"/>
</dbReference>
<proteinExistence type="inferred from homology"/>
<gene>
    <name evidence="3" type="ORF">Cch02nite_11250</name>
</gene>